<name>A0A1I6V898_9EURY</name>
<dbReference type="NCBIfam" id="TIGR02593">
    <property type="entry name" value="CRISPR_cas5"/>
    <property type="match status" value="1"/>
</dbReference>
<feature type="region of interest" description="Disordered" evidence="2">
    <location>
        <begin position="192"/>
        <end position="212"/>
    </location>
</feature>
<evidence type="ECO:0000256" key="2">
    <source>
        <dbReference type="SAM" id="MobiDB-lite"/>
    </source>
</evidence>
<dbReference type="OrthoDB" id="42959at2157"/>
<reference evidence="4" key="1">
    <citation type="submission" date="2016-10" db="EMBL/GenBank/DDBJ databases">
        <authorList>
            <person name="Varghese N."/>
            <person name="Submissions S."/>
        </authorList>
    </citation>
    <scope>NUCLEOTIDE SEQUENCE [LARGE SCALE GENOMIC DNA]</scope>
    <source>
        <strain evidence="4">DSM 22427</strain>
    </source>
</reference>
<protein>
    <submittedName>
        <fullName evidence="3">CRISPR-associated protein Cas5h</fullName>
    </submittedName>
</protein>
<dbReference type="InterPro" id="IPR013421">
    <property type="entry name" value="CRISPR-assoc_prot_Cas5_HALMA"/>
</dbReference>
<keyword evidence="4" id="KW-1185">Reference proteome</keyword>
<dbReference type="GO" id="GO:0043571">
    <property type="term" value="P:maintenance of CRISPR repeat elements"/>
    <property type="evidence" value="ECO:0007669"/>
    <property type="project" value="InterPro"/>
</dbReference>
<keyword evidence="1" id="KW-0051">Antiviral defense</keyword>
<sequence length="276" mass="30367">MQSQLDDHADASTSQGTEVTPDSPPKQCLSFRLSGPWGHFRRVEGNTVKTTYRVIPRTTVAGLVAAVLGIGRNQYYDLFGPESSAIAIEPTSELRTINLPVNNLTTSQEGLKGVNTRGKVSVYYPDPTKDRQRTNYEVLVEPEYRIDLWLADGERYDELREYLAEGKAHYTPSLGLSEYLADIEYLGEYEVEKTGSPGSHSVDSAVPDPDGVVPEPNVSYGTERSPAFMERTTASGEFSGRRTTSYLTYTYNPSGGALTVSDATAVSVDDRTVVFR</sequence>
<dbReference type="GO" id="GO:0051607">
    <property type="term" value="P:defense response to virus"/>
    <property type="evidence" value="ECO:0007669"/>
    <property type="project" value="UniProtKB-KW"/>
</dbReference>
<dbReference type="InterPro" id="IPR013422">
    <property type="entry name" value="CRISPR-assoc_prot_Cas5_N"/>
</dbReference>
<feature type="compositionally biased region" description="Polar residues" evidence="2">
    <location>
        <begin position="11"/>
        <end position="20"/>
    </location>
</feature>
<dbReference type="RefSeq" id="WP_092907931.1">
    <property type="nucleotide sequence ID" value="NZ_FOZS01000013.1"/>
</dbReference>
<evidence type="ECO:0000313" key="3">
    <source>
        <dbReference type="EMBL" id="SFT09978.1"/>
    </source>
</evidence>
<proteinExistence type="predicted"/>
<dbReference type="Proteomes" id="UP000199199">
    <property type="component" value="Unassembled WGS sequence"/>
</dbReference>
<gene>
    <name evidence="3" type="ORF">SAMN04488556_0126</name>
</gene>
<dbReference type="Pfam" id="PF09704">
    <property type="entry name" value="Cas_Cas5d"/>
    <property type="match status" value="1"/>
</dbReference>
<dbReference type="AlphaFoldDB" id="A0A1I6V898"/>
<evidence type="ECO:0000313" key="4">
    <source>
        <dbReference type="Proteomes" id="UP000199199"/>
    </source>
</evidence>
<feature type="region of interest" description="Disordered" evidence="2">
    <location>
        <begin position="1"/>
        <end position="27"/>
    </location>
</feature>
<accession>A0A1I6V898</accession>
<dbReference type="Gene3D" id="3.30.70.2660">
    <property type="match status" value="1"/>
</dbReference>
<organism evidence="3 4">
    <name type="scientific">Halostagnicola kamekurae</name>
    <dbReference type="NCBI Taxonomy" id="619731"/>
    <lineage>
        <taxon>Archaea</taxon>
        <taxon>Methanobacteriati</taxon>
        <taxon>Methanobacteriota</taxon>
        <taxon>Stenosarchaea group</taxon>
        <taxon>Halobacteria</taxon>
        <taxon>Halobacteriales</taxon>
        <taxon>Natrialbaceae</taxon>
        <taxon>Halostagnicola</taxon>
    </lineage>
</organism>
<evidence type="ECO:0000256" key="1">
    <source>
        <dbReference type="ARBA" id="ARBA00023118"/>
    </source>
</evidence>
<dbReference type="InterPro" id="IPR021124">
    <property type="entry name" value="CRISPR-assoc_prot_Cas5"/>
</dbReference>
<dbReference type="EMBL" id="FOZS01000013">
    <property type="protein sequence ID" value="SFT09978.1"/>
    <property type="molecule type" value="Genomic_DNA"/>
</dbReference>
<dbReference type="NCBIfam" id="TIGR02592">
    <property type="entry name" value="cas_Cas5h"/>
    <property type="match status" value="1"/>
</dbReference>
<feature type="compositionally biased region" description="Basic and acidic residues" evidence="2">
    <location>
        <begin position="1"/>
        <end position="10"/>
    </location>
</feature>